<gene>
    <name evidence="2" type="ORF">CEUR00632_LOCUS20986</name>
</gene>
<reference evidence="2" key="1">
    <citation type="submission" date="2021-01" db="EMBL/GenBank/DDBJ databases">
        <authorList>
            <person name="Corre E."/>
            <person name="Pelletier E."/>
            <person name="Niang G."/>
            <person name="Scheremetjew M."/>
            <person name="Finn R."/>
            <person name="Kale V."/>
            <person name="Holt S."/>
            <person name="Cochrane G."/>
            <person name="Meng A."/>
            <person name="Brown T."/>
            <person name="Cohen L."/>
        </authorList>
    </citation>
    <scope>NUCLEOTIDE SEQUENCE</scope>
    <source>
        <strain evidence="2">CCMP219</strain>
    </source>
</reference>
<name>A0A7R9Z819_9CHLO</name>
<evidence type="ECO:0000256" key="1">
    <source>
        <dbReference type="SAM" id="MobiDB-lite"/>
    </source>
</evidence>
<sequence>MFSMADLLTTISTKDDGRDRPQVLRALTSRLRAAPDAAGANVAGPSAPTPAPAAAPAEGGASELLVASRLLLLLLTRDAAMREVAIGAGLPDQLLGLLEPWLAA</sequence>
<dbReference type="EMBL" id="HBEC01045024">
    <property type="protein sequence ID" value="CAD8311025.1"/>
    <property type="molecule type" value="Transcribed_RNA"/>
</dbReference>
<accession>A0A7R9Z819</accession>
<organism evidence="2">
    <name type="scientific">Chlamydomonas euryale</name>
    <dbReference type="NCBI Taxonomy" id="1486919"/>
    <lineage>
        <taxon>Eukaryota</taxon>
        <taxon>Viridiplantae</taxon>
        <taxon>Chlorophyta</taxon>
        <taxon>core chlorophytes</taxon>
        <taxon>Chlorophyceae</taxon>
        <taxon>CS clade</taxon>
        <taxon>Chlamydomonadales</taxon>
        <taxon>Chlamydomonadaceae</taxon>
        <taxon>Chlamydomonas</taxon>
    </lineage>
</organism>
<feature type="region of interest" description="Disordered" evidence="1">
    <location>
        <begin position="37"/>
        <end position="58"/>
    </location>
</feature>
<dbReference type="AlphaFoldDB" id="A0A7R9Z819"/>
<protein>
    <submittedName>
        <fullName evidence="2">Uncharacterized protein</fullName>
    </submittedName>
</protein>
<evidence type="ECO:0000313" key="2">
    <source>
        <dbReference type="EMBL" id="CAD8311025.1"/>
    </source>
</evidence>
<proteinExistence type="predicted"/>
<feature type="compositionally biased region" description="Low complexity" evidence="1">
    <location>
        <begin position="37"/>
        <end position="46"/>
    </location>
</feature>